<dbReference type="EMBL" id="PKPP01000487">
    <property type="protein sequence ID" value="PWA92153.1"/>
    <property type="molecule type" value="Genomic_DNA"/>
</dbReference>
<gene>
    <name evidence="1" type="ORF">CTI12_AA082780</name>
</gene>
<organism evidence="1 2">
    <name type="scientific">Artemisia annua</name>
    <name type="common">Sweet wormwood</name>
    <dbReference type="NCBI Taxonomy" id="35608"/>
    <lineage>
        <taxon>Eukaryota</taxon>
        <taxon>Viridiplantae</taxon>
        <taxon>Streptophyta</taxon>
        <taxon>Embryophyta</taxon>
        <taxon>Tracheophyta</taxon>
        <taxon>Spermatophyta</taxon>
        <taxon>Magnoliopsida</taxon>
        <taxon>eudicotyledons</taxon>
        <taxon>Gunneridae</taxon>
        <taxon>Pentapetalae</taxon>
        <taxon>asterids</taxon>
        <taxon>campanulids</taxon>
        <taxon>Asterales</taxon>
        <taxon>Asteraceae</taxon>
        <taxon>Asteroideae</taxon>
        <taxon>Anthemideae</taxon>
        <taxon>Artemisiinae</taxon>
        <taxon>Artemisia</taxon>
    </lineage>
</organism>
<keyword evidence="2" id="KW-1185">Reference proteome</keyword>
<accession>A0A2U1Q2H5</accession>
<evidence type="ECO:0000313" key="2">
    <source>
        <dbReference type="Proteomes" id="UP000245207"/>
    </source>
</evidence>
<comment type="caution">
    <text evidence="1">The sequence shown here is derived from an EMBL/GenBank/DDBJ whole genome shotgun (WGS) entry which is preliminary data.</text>
</comment>
<sequence length="53" mass="5856">MTILVEGCSRFNELKEMIKVLDGDVMDSARQIHDLNVSRSDFAISSLGILSSL</sequence>
<dbReference type="OrthoDB" id="10259024at2759"/>
<reference evidence="1 2" key="1">
    <citation type="journal article" date="2018" name="Mol. Plant">
        <title>The genome of Artemisia annua provides insight into the evolution of Asteraceae family and artemisinin biosynthesis.</title>
        <authorList>
            <person name="Shen Q."/>
            <person name="Zhang L."/>
            <person name="Liao Z."/>
            <person name="Wang S."/>
            <person name="Yan T."/>
            <person name="Shi P."/>
            <person name="Liu M."/>
            <person name="Fu X."/>
            <person name="Pan Q."/>
            <person name="Wang Y."/>
            <person name="Lv Z."/>
            <person name="Lu X."/>
            <person name="Zhang F."/>
            <person name="Jiang W."/>
            <person name="Ma Y."/>
            <person name="Chen M."/>
            <person name="Hao X."/>
            <person name="Li L."/>
            <person name="Tang Y."/>
            <person name="Lv G."/>
            <person name="Zhou Y."/>
            <person name="Sun X."/>
            <person name="Brodelius P.E."/>
            <person name="Rose J.K.C."/>
            <person name="Tang K."/>
        </authorList>
    </citation>
    <scope>NUCLEOTIDE SEQUENCE [LARGE SCALE GENOMIC DNA]</scope>
    <source>
        <strain evidence="2">cv. Huhao1</strain>
        <tissue evidence="1">Leaf</tissue>
    </source>
</reference>
<dbReference type="AlphaFoldDB" id="A0A2U1Q2H5"/>
<name>A0A2U1Q2H5_ARTAN</name>
<dbReference type="Proteomes" id="UP000245207">
    <property type="component" value="Unassembled WGS sequence"/>
</dbReference>
<protein>
    <submittedName>
        <fullName evidence="1">Vps54 domain-containing protein/DUF2450 domain-containing protein</fullName>
    </submittedName>
</protein>
<proteinExistence type="predicted"/>
<evidence type="ECO:0000313" key="1">
    <source>
        <dbReference type="EMBL" id="PWA92153.1"/>
    </source>
</evidence>